<dbReference type="AlphaFoldDB" id="A0A7R9QUX2"/>
<evidence type="ECO:0000256" key="4">
    <source>
        <dbReference type="ARBA" id="ARBA00022806"/>
    </source>
</evidence>
<dbReference type="Pfam" id="PF00270">
    <property type="entry name" value="DEAD"/>
    <property type="match status" value="1"/>
</dbReference>
<dbReference type="InterPro" id="IPR001650">
    <property type="entry name" value="Helicase_C-like"/>
</dbReference>
<dbReference type="GO" id="GO:0003676">
    <property type="term" value="F:nucleic acid binding"/>
    <property type="evidence" value="ECO:0007669"/>
    <property type="project" value="InterPro"/>
</dbReference>
<dbReference type="InterPro" id="IPR044742">
    <property type="entry name" value="DEAD/DEAH_RhlB"/>
</dbReference>
<reference evidence="9" key="1">
    <citation type="submission" date="2020-11" db="EMBL/GenBank/DDBJ databases">
        <authorList>
            <person name="Tran Van P."/>
        </authorList>
    </citation>
    <scope>NUCLEOTIDE SEQUENCE</scope>
</reference>
<keyword evidence="2" id="KW-0547">Nucleotide-binding</keyword>
<accession>A0A7R9QUX2</accession>
<dbReference type="PROSITE" id="PS51192">
    <property type="entry name" value="HELICASE_ATP_BIND_1"/>
    <property type="match status" value="1"/>
</dbReference>
<dbReference type="SMART" id="SM00490">
    <property type="entry name" value="HELICc"/>
    <property type="match status" value="1"/>
</dbReference>
<gene>
    <name evidence="9" type="ORF">ONB1V03_LOCUS14357</name>
</gene>
<dbReference type="PANTHER" id="PTHR47958">
    <property type="entry name" value="ATP-DEPENDENT RNA HELICASE DBP3"/>
    <property type="match status" value="1"/>
</dbReference>
<dbReference type="Proteomes" id="UP000728032">
    <property type="component" value="Unassembled WGS sequence"/>
</dbReference>
<dbReference type="Gene3D" id="3.40.50.300">
    <property type="entry name" value="P-loop containing nucleotide triphosphate hydrolases"/>
    <property type="match status" value="2"/>
</dbReference>
<keyword evidence="10" id="KW-1185">Reference proteome</keyword>
<evidence type="ECO:0000256" key="5">
    <source>
        <dbReference type="ARBA" id="ARBA00022840"/>
    </source>
</evidence>
<dbReference type="InterPro" id="IPR011545">
    <property type="entry name" value="DEAD/DEAH_box_helicase_dom"/>
</dbReference>
<evidence type="ECO:0000256" key="3">
    <source>
        <dbReference type="ARBA" id="ARBA00022801"/>
    </source>
</evidence>
<dbReference type="EC" id="3.6.4.13" evidence="1"/>
<evidence type="ECO:0000256" key="1">
    <source>
        <dbReference type="ARBA" id="ARBA00012552"/>
    </source>
</evidence>
<proteinExistence type="predicted"/>
<evidence type="ECO:0000256" key="2">
    <source>
        <dbReference type="ARBA" id="ARBA00022741"/>
    </source>
</evidence>
<dbReference type="EMBL" id="OC928382">
    <property type="protein sequence ID" value="CAD7657732.1"/>
    <property type="molecule type" value="Genomic_DNA"/>
</dbReference>
<keyword evidence="3" id="KW-0378">Hydrolase</keyword>
<dbReference type="CDD" id="cd00268">
    <property type="entry name" value="DEADc"/>
    <property type="match status" value="1"/>
</dbReference>
<dbReference type="InterPro" id="IPR027417">
    <property type="entry name" value="P-loop_NTPase"/>
</dbReference>
<dbReference type="GO" id="GO:0005524">
    <property type="term" value="F:ATP binding"/>
    <property type="evidence" value="ECO:0007669"/>
    <property type="project" value="UniProtKB-KW"/>
</dbReference>
<evidence type="ECO:0000313" key="9">
    <source>
        <dbReference type="EMBL" id="CAD7657732.1"/>
    </source>
</evidence>
<sequence length="506" mass="57618">MSVCLTKSLIRSWLSIASANKLSIRSTNVCLNTHRFVSLRPNSESTAEDQIIDVQKYREEHGIQCFGDSIPDPIHSFDCYKWPQMLDKRIQSLDLRTPTPIQSQSLPIIFSGRDLVAIAHSGSGKTLCFVLPALMRTLSAGLDHWPKCLVLTPTRELTHQVERVVKQFRFVRSVCLYGGVSYEVQEMLLKRANPHIVIATPARMHSILEKGIAKLEFIDFIAVDEADLMLQMGMGSHFNDIMTALPQKRQTLMLSATWPPEVQHLADRFLKNYIHVSVSKTRSLESLTLNKNIQQLVKVCKESEKDEKLMEYMNEFIPTISGFLKTIIFVRHKRTADRLVRVLKRDSFPARALHSDKEQNERDFVIREFRKGSIPILVATEVASRGLDFKDVRLVLNYDFPSKMEDYIHRIGRTGRHKDKGTALTLFTAKNICHKESLIQLLTESGQQIDQNLRDLSEESDPPEATPSSTEDSGYESSGEYDSDSDNESKDWASDKSDDEKSKNKS</sequence>
<organism evidence="9">
    <name type="scientific">Oppiella nova</name>
    <dbReference type="NCBI Taxonomy" id="334625"/>
    <lineage>
        <taxon>Eukaryota</taxon>
        <taxon>Metazoa</taxon>
        <taxon>Ecdysozoa</taxon>
        <taxon>Arthropoda</taxon>
        <taxon>Chelicerata</taxon>
        <taxon>Arachnida</taxon>
        <taxon>Acari</taxon>
        <taxon>Acariformes</taxon>
        <taxon>Sarcoptiformes</taxon>
        <taxon>Oribatida</taxon>
        <taxon>Brachypylina</taxon>
        <taxon>Oppioidea</taxon>
        <taxon>Oppiidae</taxon>
        <taxon>Oppiella</taxon>
    </lineage>
</organism>
<dbReference type="GO" id="GO:0003724">
    <property type="term" value="F:RNA helicase activity"/>
    <property type="evidence" value="ECO:0007669"/>
    <property type="project" value="UniProtKB-EC"/>
</dbReference>
<dbReference type="CDD" id="cd18787">
    <property type="entry name" value="SF2_C_DEAD"/>
    <property type="match status" value="1"/>
</dbReference>
<feature type="domain" description="Helicase ATP-binding" evidence="7">
    <location>
        <begin position="106"/>
        <end position="276"/>
    </location>
</feature>
<feature type="domain" description="Helicase C-terminal" evidence="8">
    <location>
        <begin position="292"/>
        <end position="457"/>
    </location>
</feature>
<feature type="compositionally biased region" description="Low complexity" evidence="6">
    <location>
        <begin position="468"/>
        <end position="478"/>
    </location>
</feature>
<dbReference type="GO" id="GO:0016787">
    <property type="term" value="F:hydrolase activity"/>
    <property type="evidence" value="ECO:0007669"/>
    <property type="project" value="UniProtKB-KW"/>
</dbReference>
<protein>
    <recommendedName>
        <fullName evidence="1">RNA helicase</fullName>
        <ecNumber evidence="1">3.6.4.13</ecNumber>
    </recommendedName>
</protein>
<evidence type="ECO:0000256" key="6">
    <source>
        <dbReference type="SAM" id="MobiDB-lite"/>
    </source>
</evidence>
<evidence type="ECO:0000259" key="7">
    <source>
        <dbReference type="PROSITE" id="PS51192"/>
    </source>
</evidence>
<evidence type="ECO:0000259" key="8">
    <source>
        <dbReference type="PROSITE" id="PS51194"/>
    </source>
</evidence>
<dbReference type="FunFam" id="3.40.50.300:FF:000008">
    <property type="entry name" value="ATP-dependent RNA helicase RhlB"/>
    <property type="match status" value="1"/>
</dbReference>
<dbReference type="OrthoDB" id="6508590at2759"/>
<dbReference type="EMBL" id="CAJPVJ010013557">
    <property type="protein sequence ID" value="CAG2174918.1"/>
    <property type="molecule type" value="Genomic_DNA"/>
</dbReference>
<dbReference type="Pfam" id="PF00271">
    <property type="entry name" value="Helicase_C"/>
    <property type="match status" value="1"/>
</dbReference>
<dbReference type="SMART" id="SM00487">
    <property type="entry name" value="DEXDc"/>
    <property type="match status" value="1"/>
</dbReference>
<feature type="region of interest" description="Disordered" evidence="6">
    <location>
        <begin position="454"/>
        <end position="506"/>
    </location>
</feature>
<dbReference type="SUPFAM" id="SSF52540">
    <property type="entry name" value="P-loop containing nucleoside triphosphate hydrolases"/>
    <property type="match status" value="1"/>
</dbReference>
<keyword evidence="4" id="KW-0347">Helicase</keyword>
<feature type="compositionally biased region" description="Basic and acidic residues" evidence="6">
    <location>
        <begin position="487"/>
        <end position="506"/>
    </location>
</feature>
<dbReference type="InterPro" id="IPR014001">
    <property type="entry name" value="Helicase_ATP-bd"/>
</dbReference>
<keyword evidence="5" id="KW-0067">ATP-binding</keyword>
<name>A0A7R9QUX2_9ACAR</name>
<evidence type="ECO:0000313" key="10">
    <source>
        <dbReference type="Proteomes" id="UP000728032"/>
    </source>
</evidence>
<dbReference type="PROSITE" id="PS51194">
    <property type="entry name" value="HELICASE_CTER"/>
    <property type="match status" value="1"/>
</dbReference>